<dbReference type="EMBL" id="CAJNDS010001591">
    <property type="protein sequence ID" value="CAE7266755.1"/>
    <property type="molecule type" value="Genomic_DNA"/>
</dbReference>
<dbReference type="InterPro" id="IPR018490">
    <property type="entry name" value="cNMP-bd_dom_sf"/>
</dbReference>
<organism evidence="1 2">
    <name type="scientific">Symbiodinium natans</name>
    <dbReference type="NCBI Taxonomy" id="878477"/>
    <lineage>
        <taxon>Eukaryota</taxon>
        <taxon>Sar</taxon>
        <taxon>Alveolata</taxon>
        <taxon>Dinophyceae</taxon>
        <taxon>Suessiales</taxon>
        <taxon>Symbiodiniaceae</taxon>
        <taxon>Symbiodinium</taxon>
    </lineage>
</organism>
<accession>A0A812MLY5</accession>
<dbReference type="AlphaFoldDB" id="A0A812MLY5"/>
<sequence length="258" mass="29311">MTTQLNRAAENKKNQFRQLRKYLIQNRIDDELGLRITGFLENAFDVRQAAVLESQVELLGFLSKPLTAELQYAKYERCLKELIIVKQHSKPDAYDFTTLQIMKNLANDGLTHRTFAPADTVFEAETMASHAYFMTAGSLKYVLHGEEAKLSESWWLVEMCMWIHWTHLGEMKTEDATGMVLLEADRFSSLVRVSPNGQATGRAVALQVVDAMNMMEVLTDLWQCPVQYVSESSPGHSEGRRFFRKLLSADLAAVVPTK</sequence>
<dbReference type="OrthoDB" id="420475at2759"/>
<dbReference type="SUPFAM" id="SSF51206">
    <property type="entry name" value="cAMP-binding domain-like"/>
    <property type="match status" value="1"/>
</dbReference>
<gene>
    <name evidence="1" type="primary">Kcnh1</name>
    <name evidence="1" type="ORF">SNAT2548_LOCUS14128</name>
</gene>
<evidence type="ECO:0000313" key="2">
    <source>
        <dbReference type="Proteomes" id="UP000604046"/>
    </source>
</evidence>
<name>A0A812MLY5_9DINO</name>
<keyword evidence="2" id="KW-1185">Reference proteome</keyword>
<dbReference type="Proteomes" id="UP000604046">
    <property type="component" value="Unassembled WGS sequence"/>
</dbReference>
<reference evidence="1" key="1">
    <citation type="submission" date="2021-02" db="EMBL/GenBank/DDBJ databases">
        <authorList>
            <person name="Dougan E. K."/>
            <person name="Rhodes N."/>
            <person name="Thang M."/>
            <person name="Chan C."/>
        </authorList>
    </citation>
    <scope>NUCLEOTIDE SEQUENCE</scope>
</reference>
<proteinExistence type="predicted"/>
<comment type="caution">
    <text evidence="1">The sequence shown here is derived from an EMBL/GenBank/DDBJ whole genome shotgun (WGS) entry which is preliminary data.</text>
</comment>
<protein>
    <submittedName>
        <fullName evidence="1">Kcnh1 protein</fullName>
    </submittedName>
</protein>
<evidence type="ECO:0000313" key="1">
    <source>
        <dbReference type="EMBL" id="CAE7266755.1"/>
    </source>
</evidence>